<dbReference type="Gene3D" id="3.10.450.40">
    <property type="match status" value="1"/>
</dbReference>
<gene>
    <name evidence="3" type="ORF">IFO66_04605</name>
</gene>
<comment type="caution">
    <text evidence="3">The sequence shown here is derived from an EMBL/GenBank/DDBJ whole genome shotgun (WGS) entry which is preliminary data.</text>
</comment>
<dbReference type="Proteomes" id="UP000634529">
    <property type="component" value="Unassembled WGS sequence"/>
</dbReference>
<protein>
    <submittedName>
        <fullName evidence="3">DUF5590 domain-containing protein</fullName>
    </submittedName>
</protein>
<dbReference type="SUPFAM" id="SSF54403">
    <property type="entry name" value="Cystatin/monellin"/>
    <property type="match status" value="1"/>
</dbReference>
<sequence length="179" mass="20777">MDLHMTRSRPRRNRNPRWRWVVSGVILALVLIVILLVYVLNSVNREEDVKEAAAIQRANETVQLVSIDEVDKFVWYDTTYVIRGKDAANTNQIIWVGKEKVDVKRAADGVDKAYISNQLLSTYPDADIKQITPGIKDGEFVYQAFVNRKDEEGNNRHYYHFFRFDNGQRIGEGYPMPNQ</sequence>
<evidence type="ECO:0000256" key="1">
    <source>
        <dbReference type="SAM" id="Phobius"/>
    </source>
</evidence>
<dbReference type="EMBL" id="JACYTN010000002">
    <property type="protein sequence ID" value="MBD8497580.1"/>
    <property type="molecule type" value="Genomic_DNA"/>
</dbReference>
<keyword evidence="1" id="KW-0812">Transmembrane</keyword>
<dbReference type="Pfam" id="PF17881">
    <property type="entry name" value="TseB"/>
    <property type="match status" value="1"/>
</dbReference>
<reference evidence="3 4" key="1">
    <citation type="submission" date="2020-09" db="EMBL/GenBank/DDBJ databases">
        <title>Paenibacillus sp. CAU 1523 isolated from sand of Haeundae Beach.</title>
        <authorList>
            <person name="Kim W."/>
        </authorList>
    </citation>
    <scope>NUCLEOTIDE SEQUENCE [LARGE SCALE GENOMIC DNA]</scope>
    <source>
        <strain evidence="3 4">CAU 1523</strain>
    </source>
</reference>
<dbReference type="RefSeq" id="WP_192023997.1">
    <property type="nucleotide sequence ID" value="NZ_JACYTN010000002.1"/>
</dbReference>
<name>A0ABR9ATZ1_9BACL</name>
<evidence type="ECO:0000313" key="3">
    <source>
        <dbReference type="EMBL" id="MBD8497580.1"/>
    </source>
</evidence>
<evidence type="ECO:0000313" key="4">
    <source>
        <dbReference type="Proteomes" id="UP000634529"/>
    </source>
</evidence>
<keyword evidence="1" id="KW-0472">Membrane</keyword>
<evidence type="ECO:0000259" key="2">
    <source>
        <dbReference type="Pfam" id="PF17881"/>
    </source>
</evidence>
<dbReference type="InterPro" id="IPR046350">
    <property type="entry name" value="Cystatin_sf"/>
</dbReference>
<feature type="domain" description="Cell wall elongation regulator TseB-like" evidence="2">
    <location>
        <begin position="53"/>
        <end position="96"/>
    </location>
</feature>
<keyword evidence="1" id="KW-1133">Transmembrane helix</keyword>
<accession>A0ABR9ATZ1</accession>
<keyword evidence="4" id="KW-1185">Reference proteome</keyword>
<organism evidence="3 4">
    <name type="scientific">Paenibacillus arenosi</name>
    <dbReference type="NCBI Taxonomy" id="2774142"/>
    <lineage>
        <taxon>Bacteria</taxon>
        <taxon>Bacillati</taxon>
        <taxon>Bacillota</taxon>
        <taxon>Bacilli</taxon>
        <taxon>Bacillales</taxon>
        <taxon>Paenibacillaceae</taxon>
        <taxon>Paenibacillus</taxon>
    </lineage>
</organism>
<proteinExistence type="predicted"/>
<feature type="transmembrane region" description="Helical" evidence="1">
    <location>
        <begin position="20"/>
        <end position="40"/>
    </location>
</feature>
<dbReference type="InterPro" id="IPR041401">
    <property type="entry name" value="TseB-like_dom"/>
</dbReference>